<keyword evidence="7" id="KW-1185">Reference proteome</keyword>
<organism evidence="6 7">
    <name type="scientific">Sphingomonas colocasiae</name>
    <dbReference type="NCBI Taxonomy" id="1848973"/>
    <lineage>
        <taxon>Bacteria</taxon>
        <taxon>Pseudomonadati</taxon>
        <taxon>Pseudomonadota</taxon>
        <taxon>Alphaproteobacteria</taxon>
        <taxon>Sphingomonadales</taxon>
        <taxon>Sphingomonadaceae</taxon>
        <taxon>Sphingomonas</taxon>
    </lineage>
</organism>
<evidence type="ECO:0000256" key="3">
    <source>
        <dbReference type="ARBA" id="ARBA00022833"/>
    </source>
</evidence>
<keyword evidence="2" id="KW-0479">Metal-binding</keyword>
<dbReference type="PROSITE" id="PS51891">
    <property type="entry name" value="CENP_V_GFA"/>
    <property type="match status" value="1"/>
</dbReference>
<evidence type="ECO:0000256" key="2">
    <source>
        <dbReference type="ARBA" id="ARBA00022723"/>
    </source>
</evidence>
<dbReference type="SUPFAM" id="SSF51316">
    <property type="entry name" value="Mss4-like"/>
    <property type="match status" value="1"/>
</dbReference>
<accession>A0ABS7PUS1</accession>
<gene>
    <name evidence="6" type="ORF">K7G82_22640</name>
</gene>
<feature type="domain" description="CENP-V/GFA" evidence="5">
    <location>
        <begin position="3"/>
        <end position="114"/>
    </location>
</feature>
<reference evidence="6 7" key="1">
    <citation type="submission" date="2021-08" db="EMBL/GenBank/DDBJ databases">
        <authorList>
            <person name="Tuo L."/>
        </authorList>
    </citation>
    <scope>NUCLEOTIDE SEQUENCE [LARGE SCALE GENOMIC DNA]</scope>
    <source>
        <strain evidence="6 7">JCM 31229</strain>
    </source>
</reference>
<evidence type="ECO:0000256" key="1">
    <source>
        <dbReference type="ARBA" id="ARBA00005495"/>
    </source>
</evidence>
<dbReference type="Gene3D" id="3.90.1590.10">
    <property type="entry name" value="glutathione-dependent formaldehyde- activating enzyme (gfa)"/>
    <property type="match status" value="1"/>
</dbReference>
<dbReference type="Pfam" id="PF04828">
    <property type="entry name" value="GFA"/>
    <property type="match status" value="1"/>
</dbReference>
<keyword evidence="3" id="KW-0862">Zinc</keyword>
<evidence type="ECO:0000313" key="7">
    <source>
        <dbReference type="Proteomes" id="UP000706039"/>
    </source>
</evidence>
<dbReference type="InterPro" id="IPR011057">
    <property type="entry name" value="Mss4-like_sf"/>
</dbReference>
<evidence type="ECO:0000256" key="4">
    <source>
        <dbReference type="ARBA" id="ARBA00023239"/>
    </source>
</evidence>
<dbReference type="InterPro" id="IPR006913">
    <property type="entry name" value="CENP-V/GFA"/>
</dbReference>
<comment type="similarity">
    <text evidence="1">Belongs to the Gfa family.</text>
</comment>
<comment type="caution">
    <text evidence="6">The sequence shown here is derived from an EMBL/GenBank/DDBJ whole genome shotgun (WGS) entry which is preliminary data.</text>
</comment>
<evidence type="ECO:0000259" key="5">
    <source>
        <dbReference type="PROSITE" id="PS51891"/>
    </source>
</evidence>
<dbReference type="PANTHER" id="PTHR33337">
    <property type="entry name" value="GFA DOMAIN-CONTAINING PROTEIN"/>
    <property type="match status" value="1"/>
</dbReference>
<evidence type="ECO:0000313" key="6">
    <source>
        <dbReference type="EMBL" id="MBY8825117.1"/>
    </source>
</evidence>
<keyword evidence="4" id="KW-0456">Lyase</keyword>
<dbReference type="Proteomes" id="UP000706039">
    <property type="component" value="Unassembled WGS sequence"/>
</dbReference>
<dbReference type="PANTHER" id="PTHR33337:SF40">
    <property type="entry name" value="CENP-V_GFA DOMAIN-CONTAINING PROTEIN-RELATED"/>
    <property type="match status" value="1"/>
</dbReference>
<proteinExistence type="inferred from homology"/>
<sequence>MERRATCHCGNLALLCTGEPIKVSLCHCLDCQRRTGSLFSVAAFFLKDQARPAGGPAKVFRRGSASGFDVDFHFCGECGSSLWWEPQRMPDRVGVAVGAFADPGFPMPEQAVWCDERHRWLELPDAIAGHDRSPARGGQGG</sequence>
<name>A0ABS7PUS1_9SPHN</name>
<protein>
    <submittedName>
        <fullName evidence="6">GFA family protein</fullName>
    </submittedName>
</protein>
<dbReference type="EMBL" id="JAINVV010000011">
    <property type="protein sequence ID" value="MBY8825117.1"/>
    <property type="molecule type" value="Genomic_DNA"/>
</dbReference>